<dbReference type="InterPro" id="IPR039261">
    <property type="entry name" value="FNR_nucleotide-bd"/>
</dbReference>
<dbReference type="SUPFAM" id="SSF52343">
    <property type="entry name" value="Ferredoxin reductase-like, C-terminal NADP-linked domain"/>
    <property type="match status" value="1"/>
</dbReference>
<dbReference type="SUPFAM" id="SSF54292">
    <property type="entry name" value="2Fe-2S ferredoxin-like"/>
    <property type="match status" value="1"/>
</dbReference>
<name>A0A1J0VQQ3_9NOCA</name>
<organism evidence="11 12">
    <name type="scientific">Nocardia mangyaensis</name>
    <dbReference type="NCBI Taxonomy" id="2213200"/>
    <lineage>
        <taxon>Bacteria</taxon>
        <taxon>Bacillati</taxon>
        <taxon>Actinomycetota</taxon>
        <taxon>Actinomycetes</taxon>
        <taxon>Mycobacteriales</taxon>
        <taxon>Nocardiaceae</taxon>
        <taxon>Nocardia</taxon>
    </lineage>
</organism>
<dbReference type="InterPro" id="IPR008333">
    <property type="entry name" value="Cbr1-like_FAD-bd_dom"/>
</dbReference>
<dbReference type="Pfam" id="PF00175">
    <property type="entry name" value="NAD_binding_1"/>
    <property type="match status" value="1"/>
</dbReference>
<feature type="domain" description="2Fe-2S ferredoxin-type" evidence="9">
    <location>
        <begin position="230"/>
        <end position="315"/>
    </location>
</feature>
<dbReference type="CDD" id="cd06185">
    <property type="entry name" value="PDR_like"/>
    <property type="match status" value="1"/>
</dbReference>
<dbReference type="PROSITE" id="PS51384">
    <property type="entry name" value="FAD_FR"/>
    <property type="match status" value="1"/>
</dbReference>
<sequence length="315" mass="32995">MHTSDLLTVLVRDRRRLADDIDEFTLARLDGAPLPAWTPGAHIDLLLDEAVVRQYSLCSDPADTGTYRIAVLREAAGRGGSVLAHALAIGATVSIRPPRNHFPLVRALGYVLIAGGVGITPILALAAEAARGGRPWRLIYTGRDEPSMAYADEVAQRYPAATIQRTARDGRLDLAAVLAGLAPGTAVYVCGPPGLIEAAERACAGQLAVDVFAERFVARELDVAADAAPFEVSLAVSGLTITVDPGSSILAAVEAQGVATVASCREGTCGTCETEVVSGEVDHRDSVLSPAERAESESMMICVSRSASARLVLEL</sequence>
<dbReference type="OrthoDB" id="502624at2"/>
<dbReference type="PROSITE" id="PS00197">
    <property type="entry name" value="2FE2S_FER_1"/>
    <property type="match status" value="1"/>
</dbReference>
<dbReference type="GO" id="GO:0046872">
    <property type="term" value="F:metal ion binding"/>
    <property type="evidence" value="ECO:0007669"/>
    <property type="project" value="UniProtKB-KW"/>
</dbReference>
<dbReference type="InterPro" id="IPR036010">
    <property type="entry name" value="2Fe-2S_ferredoxin-like_sf"/>
</dbReference>
<proteinExistence type="predicted"/>
<dbReference type="SUPFAM" id="SSF63380">
    <property type="entry name" value="Riboflavin synthase domain-like"/>
    <property type="match status" value="1"/>
</dbReference>
<keyword evidence="5" id="KW-0560">Oxidoreductase</keyword>
<accession>A0A1J0VQQ3</accession>
<dbReference type="GO" id="GO:0016491">
    <property type="term" value="F:oxidoreductase activity"/>
    <property type="evidence" value="ECO:0007669"/>
    <property type="project" value="UniProtKB-KW"/>
</dbReference>
<gene>
    <name evidence="11" type="ORF">BOX37_10725</name>
</gene>
<evidence type="ECO:0000256" key="5">
    <source>
        <dbReference type="ARBA" id="ARBA00023002"/>
    </source>
</evidence>
<dbReference type="Gene3D" id="3.10.20.30">
    <property type="match status" value="1"/>
</dbReference>
<dbReference type="Gene3D" id="3.40.50.80">
    <property type="entry name" value="Nucleotide-binding domain of ferredoxin-NADP reductase (FNR) module"/>
    <property type="match status" value="1"/>
</dbReference>
<dbReference type="Proteomes" id="UP000183810">
    <property type="component" value="Chromosome"/>
</dbReference>
<dbReference type="PANTHER" id="PTHR47354:SF1">
    <property type="entry name" value="CARNITINE MONOOXYGENASE REDUCTASE SUBUNIT"/>
    <property type="match status" value="1"/>
</dbReference>
<evidence type="ECO:0000256" key="6">
    <source>
        <dbReference type="ARBA" id="ARBA00023004"/>
    </source>
</evidence>
<dbReference type="InterPro" id="IPR050415">
    <property type="entry name" value="MRET"/>
</dbReference>
<keyword evidence="7" id="KW-0411">Iron-sulfur</keyword>
<dbReference type="Gene3D" id="2.40.30.10">
    <property type="entry name" value="Translation factors"/>
    <property type="match status" value="1"/>
</dbReference>
<keyword evidence="12" id="KW-1185">Reference proteome</keyword>
<evidence type="ECO:0000259" key="10">
    <source>
        <dbReference type="PROSITE" id="PS51384"/>
    </source>
</evidence>
<dbReference type="PROSITE" id="PS51085">
    <property type="entry name" value="2FE2S_FER_2"/>
    <property type="match status" value="1"/>
</dbReference>
<keyword evidence="3" id="KW-0001">2Fe-2S</keyword>
<evidence type="ECO:0000256" key="2">
    <source>
        <dbReference type="ARBA" id="ARBA00022630"/>
    </source>
</evidence>
<dbReference type="InterPro" id="IPR001041">
    <property type="entry name" value="2Fe-2S_ferredoxin-type"/>
</dbReference>
<dbReference type="InterPro" id="IPR017938">
    <property type="entry name" value="Riboflavin_synthase-like_b-brl"/>
</dbReference>
<evidence type="ECO:0000256" key="1">
    <source>
        <dbReference type="ARBA" id="ARBA00001974"/>
    </source>
</evidence>
<dbReference type="PRINTS" id="PR00409">
    <property type="entry name" value="PHDIOXRDTASE"/>
</dbReference>
<comment type="cofactor">
    <cofactor evidence="1">
        <name>FAD</name>
        <dbReference type="ChEBI" id="CHEBI:57692"/>
    </cofactor>
</comment>
<keyword evidence="4" id="KW-0479">Metal-binding</keyword>
<dbReference type="KEGG" id="nsl:BOX37_10725"/>
<dbReference type="Pfam" id="PF00970">
    <property type="entry name" value="FAD_binding_6"/>
    <property type="match status" value="1"/>
</dbReference>
<dbReference type="InterPro" id="IPR006058">
    <property type="entry name" value="2Fe2S_fd_BS"/>
</dbReference>
<evidence type="ECO:0000256" key="3">
    <source>
        <dbReference type="ARBA" id="ARBA00022714"/>
    </source>
</evidence>
<evidence type="ECO:0000313" key="12">
    <source>
        <dbReference type="Proteomes" id="UP000183810"/>
    </source>
</evidence>
<feature type="transmembrane region" description="Helical" evidence="8">
    <location>
        <begin position="107"/>
        <end position="127"/>
    </location>
</feature>
<dbReference type="RefSeq" id="WP_071927525.1">
    <property type="nucleotide sequence ID" value="NZ_CP018082.1"/>
</dbReference>
<dbReference type="InterPro" id="IPR012675">
    <property type="entry name" value="Beta-grasp_dom_sf"/>
</dbReference>
<evidence type="ECO:0000256" key="4">
    <source>
        <dbReference type="ARBA" id="ARBA00022723"/>
    </source>
</evidence>
<dbReference type="AlphaFoldDB" id="A0A1J0VQQ3"/>
<protein>
    <submittedName>
        <fullName evidence="11">Oxidoreductase</fullName>
    </submittedName>
</protein>
<evidence type="ECO:0000259" key="9">
    <source>
        <dbReference type="PROSITE" id="PS51085"/>
    </source>
</evidence>
<keyword evidence="2" id="KW-0285">Flavoprotein</keyword>
<reference evidence="11" key="1">
    <citation type="submission" date="2016-11" db="EMBL/GenBank/DDBJ databases">
        <authorList>
            <person name="Jaros S."/>
            <person name="Januszkiewicz K."/>
            <person name="Wedrychowicz H."/>
        </authorList>
    </citation>
    <scope>NUCLEOTIDE SEQUENCE [LARGE SCALE GENOMIC DNA]</scope>
    <source>
        <strain evidence="11">Y48</strain>
    </source>
</reference>
<keyword evidence="8" id="KW-1133">Transmembrane helix</keyword>
<dbReference type="InterPro" id="IPR017927">
    <property type="entry name" value="FAD-bd_FR_type"/>
</dbReference>
<dbReference type="CDD" id="cd00207">
    <property type="entry name" value="fer2"/>
    <property type="match status" value="1"/>
</dbReference>
<evidence type="ECO:0000313" key="11">
    <source>
        <dbReference type="EMBL" id="APE34345.1"/>
    </source>
</evidence>
<dbReference type="InterPro" id="IPR001433">
    <property type="entry name" value="OxRdtase_FAD/NAD-bd"/>
</dbReference>
<dbReference type="EMBL" id="CP018082">
    <property type="protein sequence ID" value="APE34345.1"/>
    <property type="molecule type" value="Genomic_DNA"/>
</dbReference>
<keyword evidence="8" id="KW-0472">Membrane</keyword>
<evidence type="ECO:0000256" key="8">
    <source>
        <dbReference type="SAM" id="Phobius"/>
    </source>
</evidence>
<keyword evidence="8" id="KW-0812">Transmembrane</keyword>
<keyword evidence="6" id="KW-0408">Iron</keyword>
<dbReference type="GO" id="GO:0051537">
    <property type="term" value="F:2 iron, 2 sulfur cluster binding"/>
    <property type="evidence" value="ECO:0007669"/>
    <property type="project" value="UniProtKB-KW"/>
</dbReference>
<evidence type="ECO:0000256" key="7">
    <source>
        <dbReference type="ARBA" id="ARBA00023014"/>
    </source>
</evidence>
<dbReference type="Pfam" id="PF00111">
    <property type="entry name" value="Fer2"/>
    <property type="match status" value="1"/>
</dbReference>
<feature type="domain" description="FAD-binding FR-type" evidence="10">
    <location>
        <begin position="4"/>
        <end position="105"/>
    </location>
</feature>
<dbReference type="PANTHER" id="PTHR47354">
    <property type="entry name" value="NADH OXIDOREDUCTASE HCR"/>
    <property type="match status" value="1"/>
</dbReference>